<evidence type="ECO:0000256" key="1">
    <source>
        <dbReference type="SAM" id="MobiDB-lite"/>
    </source>
</evidence>
<organism evidence="2 3">
    <name type="scientific">Podospora didyma</name>
    <dbReference type="NCBI Taxonomy" id="330526"/>
    <lineage>
        <taxon>Eukaryota</taxon>
        <taxon>Fungi</taxon>
        <taxon>Dikarya</taxon>
        <taxon>Ascomycota</taxon>
        <taxon>Pezizomycotina</taxon>
        <taxon>Sordariomycetes</taxon>
        <taxon>Sordariomycetidae</taxon>
        <taxon>Sordariales</taxon>
        <taxon>Podosporaceae</taxon>
        <taxon>Podospora</taxon>
    </lineage>
</organism>
<dbReference type="AlphaFoldDB" id="A0AAE0U1S4"/>
<dbReference type="PANTHER" id="PTHR28052:SF1">
    <property type="entry name" value="UPF0545 PROTEIN C22ORF39"/>
    <property type="match status" value="1"/>
</dbReference>
<keyword evidence="3" id="KW-1185">Reference proteome</keyword>
<dbReference type="Proteomes" id="UP001285441">
    <property type="component" value="Unassembled WGS sequence"/>
</dbReference>
<evidence type="ECO:0000313" key="3">
    <source>
        <dbReference type="Proteomes" id="UP001285441"/>
    </source>
</evidence>
<accession>A0AAE0U1S4</accession>
<proteinExistence type="predicted"/>
<name>A0AAE0U1S4_9PEZI</name>
<evidence type="ECO:0000313" key="2">
    <source>
        <dbReference type="EMBL" id="KAK3387429.1"/>
    </source>
</evidence>
<dbReference type="PANTHER" id="PTHR28052">
    <property type="entry name" value="UPF0545 PROTEIN C22ORF39"/>
    <property type="match status" value="1"/>
</dbReference>
<dbReference type="Pfam" id="PF11326">
    <property type="entry name" value="PANTS-like"/>
    <property type="match status" value="1"/>
</dbReference>
<evidence type="ECO:0008006" key="4">
    <source>
        <dbReference type="Google" id="ProtNLM"/>
    </source>
</evidence>
<comment type="caution">
    <text evidence="2">The sequence shown here is derived from an EMBL/GenBank/DDBJ whole genome shotgun (WGS) entry which is preliminary data.</text>
</comment>
<protein>
    <recommendedName>
        <fullName evidence="4">Early meiotic induction protein 1</fullName>
    </recommendedName>
</protein>
<dbReference type="InterPro" id="IPR021475">
    <property type="entry name" value="Pants/Emi1-like"/>
</dbReference>
<reference evidence="2" key="2">
    <citation type="submission" date="2023-06" db="EMBL/GenBank/DDBJ databases">
        <authorList>
            <consortium name="Lawrence Berkeley National Laboratory"/>
            <person name="Haridas S."/>
            <person name="Hensen N."/>
            <person name="Bonometti L."/>
            <person name="Westerberg I."/>
            <person name="Brannstrom I.O."/>
            <person name="Guillou S."/>
            <person name="Cros-Aarteil S."/>
            <person name="Calhoun S."/>
            <person name="Kuo A."/>
            <person name="Mondo S."/>
            <person name="Pangilinan J."/>
            <person name="Riley R."/>
            <person name="LaButti K."/>
            <person name="Andreopoulos B."/>
            <person name="Lipzen A."/>
            <person name="Chen C."/>
            <person name="Yanf M."/>
            <person name="Daum C."/>
            <person name="Ng V."/>
            <person name="Clum A."/>
            <person name="Steindorff A."/>
            <person name="Ohm R."/>
            <person name="Martin F."/>
            <person name="Silar P."/>
            <person name="Natvig D."/>
            <person name="Lalanne C."/>
            <person name="Gautier V."/>
            <person name="Ament-velasquez S.L."/>
            <person name="Kruys A."/>
            <person name="Hutchinson M.I."/>
            <person name="Powell A.J."/>
            <person name="Barry K."/>
            <person name="Miller A.N."/>
            <person name="Grigoriev I.V."/>
            <person name="Debuchy R."/>
            <person name="Gladieux P."/>
            <person name="Thoren M.H."/>
            <person name="Johannesson H."/>
        </authorList>
    </citation>
    <scope>NUCLEOTIDE SEQUENCE</scope>
    <source>
        <strain evidence="2">CBS 232.78</strain>
    </source>
</reference>
<feature type="region of interest" description="Disordered" evidence="1">
    <location>
        <begin position="74"/>
        <end position="107"/>
    </location>
</feature>
<sequence>MSESLLPETMSCRDAFDYAWHCHTVGSQWNAIYRYGEVRSCSDLWDDFWMCMRTRTFSPEQKAAAIKEHFRAREEAKYGGGKPSSEDVWQSRDKPLPPGTAFSAKFDPPIQSDLEYQKMQVERRRRIRAEMEIADNKPTKE</sequence>
<gene>
    <name evidence="2" type="ORF">B0H63DRAFT_470000</name>
</gene>
<dbReference type="EMBL" id="JAULSW010000003">
    <property type="protein sequence ID" value="KAK3387429.1"/>
    <property type="molecule type" value="Genomic_DNA"/>
</dbReference>
<reference evidence="2" key="1">
    <citation type="journal article" date="2023" name="Mol. Phylogenet. Evol.">
        <title>Genome-scale phylogeny and comparative genomics of the fungal order Sordariales.</title>
        <authorList>
            <person name="Hensen N."/>
            <person name="Bonometti L."/>
            <person name="Westerberg I."/>
            <person name="Brannstrom I.O."/>
            <person name="Guillou S."/>
            <person name="Cros-Aarteil S."/>
            <person name="Calhoun S."/>
            <person name="Haridas S."/>
            <person name="Kuo A."/>
            <person name="Mondo S."/>
            <person name="Pangilinan J."/>
            <person name="Riley R."/>
            <person name="LaButti K."/>
            <person name="Andreopoulos B."/>
            <person name="Lipzen A."/>
            <person name="Chen C."/>
            <person name="Yan M."/>
            <person name="Daum C."/>
            <person name="Ng V."/>
            <person name="Clum A."/>
            <person name="Steindorff A."/>
            <person name="Ohm R.A."/>
            <person name="Martin F."/>
            <person name="Silar P."/>
            <person name="Natvig D.O."/>
            <person name="Lalanne C."/>
            <person name="Gautier V."/>
            <person name="Ament-Velasquez S.L."/>
            <person name="Kruys A."/>
            <person name="Hutchinson M.I."/>
            <person name="Powell A.J."/>
            <person name="Barry K."/>
            <person name="Miller A.N."/>
            <person name="Grigoriev I.V."/>
            <person name="Debuchy R."/>
            <person name="Gladieux P."/>
            <person name="Hiltunen Thoren M."/>
            <person name="Johannesson H."/>
        </authorList>
    </citation>
    <scope>NUCLEOTIDE SEQUENCE</scope>
    <source>
        <strain evidence="2">CBS 232.78</strain>
    </source>
</reference>